<comment type="subunit">
    <text evidence="9">Component of the Sec protein translocase complex. Heterotrimer consisting of SecY, SecE and SecG subunits. The heterotrimers can form oligomers, although 1 heterotrimer is thought to be able to translocate proteins. Interacts with the ribosome. Interacts with SecDF, and other proteins may be involved. Interacts with SecA.</text>
</comment>
<dbReference type="InterPro" id="IPR038379">
    <property type="entry name" value="SecE_sf"/>
</dbReference>
<sequence length="61" mass="6940">MNTITTFVYDVRNELYKVKWPTREHTLKMTLVVIITTVGIGIYVGAIDFGLTAIIEKLLIL</sequence>
<comment type="similarity">
    <text evidence="9">Belongs to the SecE/SEC61-gamma family.</text>
</comment>
<evidence type="ECO:0000256" key="3">
    <source>
        <dbReference type="ARBA" id="ARBA00022475"/>
    </source>
</evidence>
<dbReference type="PANTHER" id="PTHR33910">
    <property type="entry name" value="PROTEIN TRANSLOCASE SUBUNIT SECE"/>
    <property type="match status" value="1"/>
</dbReference>
<dbReference type="GO" id="GO:0065002">
    <property type="term" value="P:intracellular protein transmembrane transport"/>
    <property type="evidence" value="ECO:0007669"/>
    <property type="project" value="UniProtKB-UniRule"/>
</dbReference>
<dbReference type="InterPro" id="IPR001901">
    <property type="entry name" value="Translocase_SecE/Sec61-g"/>
</dbReference>
<keyword evidence="3 9" id="KW-1003">Cell membrane</keyword>
<dbReference type="HAMAP" id="MF_00422">
    <property type="entry name" value="SecE"/>
    <property type="match status" value="1"/>
</dbReference>
<dbReference type="GO" id="GO:0043952">
    <property type="term" value="P:protein transport by the Sec complex"/>
    <property type="evidence" value="ECO:0007669"/>
    <property type="project" value="UniProtKB-UniRule"/>
</dbReference>
<evidence type="ECO:0000313" key="10">
    <source>
        <dbReference type="EMBL" id="PIP56987.1"/>
    </source>
</evidence>
<organism evidence="10 11">
    <name type="scientific">candidate division WWE3 bacterium CG22_combo_CG10-13_8_21_14_all_39_12</name>
    <dbReference type="NCBI Taxonomy" id="1975094"/>
    <lineage>
        <taxon>Bacteria</taxon>
        <taxon>Katanobacteria</taxon>
    </lineage>
</organism>
<dbReference type="AlphaFoldDB" id="A0A2H0BH49"/>
<keyword evidence="6 9" id="KW-1133">Transmembrane helix</keyword>
<evidence type="ECO:0000256" key="4">
    <source>
        <dbReference type="ARBA" id="ARBA00022692"/>
    </source>
</evidence>
<protein>
    <recommendedName>
        <fullName evidence="9">Protein translocase subunit SecE</fullName>
    </recommendedName>
</protein>
<dbReference type="GO" id="GO:0005886">
    <property type="term" value="C:plasma membrane"/>
    <property type="evidence" value="ECO:0007669"/>
    <property type="project" value="UniProtKB-SubCell"/>
</dbReference>
<dbReference type="PANTHER" id="PTHR33910:SF1">
    <property type="entry name" value="PROTEIN TRANSLOCASE SUBUNIT SECE"/>
    <property type="match status" value="1"/>
</dbReference>
<keyword evidence="7 9" id="KW-0811">Translocation</keyword>
<name>A0A2H0BH49_UNCKA</name>
<comment type="function">
    <text evidence="9">Essential subunit of the Sec protein translocation channel SecYEG. Clamps together the 2 halves of SecY. May contact the channel plug during translocation.</text>
</comment>
<dbReference type="Proteomes" id="UP000228495">
    <property type="component" value="Unassembled WGS sequence"/>
</dbReference>
<keyword evidence="8 9" id="KW-0472">Membrane</keyword>
<keyword evidence="5 9" id="KW-0653">Protein transport</keyword>
<dbReference type="GO" id="GO:0009306">
    <property type="term" value="P:protein secretion"/>
    <property type="evidence" value="ECO:0007669"/>
    <property type="project" value="UniProtKB-UniRule"/>
</dbReference>
<evidence type="ECO:0000256" key="8">
    <source>
        <dbReference type="ARBA" id="ARBA00023136"/>
    </source>
</evidence>
<dbReference type="GO" id="GO:0006605">
    <property type="term" value="P:protein targeting"/>
    <property type="evidence" value="ECO:0007669"/>
    <property type="project" value="UniProtKB-UniRule"/>
</dbReference>
<reference evidence="10 11" key="1">
    <citation type="submission" date="2017-09" db="EMBL/GenBank/DDBJ databases">
        <title>Depth-based differentiation of microbial function through sediment-hosted aquifers and enrichment of novel symbionts in the deep terrestrial subsurface.</title>
        <authorList>
            <person name="Probst A.J."/>
            <person name="Ladd B."/>
            <person name="Jarett J.K."/>
            <person name="Geller-Mcgrath D.E."/>
            <person name="Sieber C.M."/>
            <person name="Emerson J.B."/>
            <person name="Anantharaman K."/>
            <person name="Thomas B.C."/>
            <person name="Malmstrom R."/>
            <person name="Stieglmeier M."/>
            <person name="Klingl A."/>
            <person name="Woyke T."/>
            <person name="Ryan C.M."/>
            <person name="Banfield J.F."/>
        </authorList>
    </citation>
    <scope>NUCLEOTIDE SEQUENCE [LARGE SCALE GENOMIC DNA]</scope>
    <source>
        <strain evidence="10">CG22_combo_CG10-13_8_21_14_all_39_12</strain>
    </source>
</reference>
<evidence type="ECO:0000256" key="6">
    <source>
        <dbReference type="ARBA" id="ARBA00022989"/>
    </source>
</evidence>
<dbReference type="Pfam" id="PF00584">
    <property type="entry name" value="SecE"/>
    <property type="match status" value="1"/>
</dbReference>
<evidence type="ECO:0000256" key="9">
    <source>
        <dbReference type="HAMAP-Rule" id="MF_00422"/>
    </source>
</evidence>
<dbReference type="InterPro" id="IPR005807">
    <property type="entry name" value="SecE_bac"/>
</dbReference>
<keyword evidence="4 9" id="KW-0812">Transmembrane</keyword>
<evidence type="ECO:0000256" key="7">
    <source>
        <dbReference type="ARBA" id="ARBA00023010"/>
    </source>
</evidence>
<dbReference type="GO" id="GO:0008320">
    <property type="term" value="F:protein transmembrane transporter activity"/>
    <property type="evidence" value="ECO:0007669"/>
    <property type="project" value="UniProtKB-UniRule"/>
</dbReference>
<accession>A0A2H0BH49</accession>
<keyword evidence="2 9" id="KW-0813">Transport</keyword>
<comment type="subcellular location">
    <subcellularLocation>
        <location evidence="9">Cell membrane</location>
        <topology evidence="9">Single-pass membrane protein</topology>
    </subcellularLocation>
    <subcellularLocation>
        <location evidence="1">Membrane</location>
    </subcellularLocation>
</comment>
<feature type="transmembrane region" description="Helical" evidence="9">
    <location>
        <begin position="29"/>
        <end position="55"/>
    </location>
</feature>
<evidence type="ECO:0000256" key="1">
    <source>
        <dbReference type="ARBA" id="ARBA00004370"/>
    </source>
</evidence>
<evidence type="ECO:0000313" key="11">
    <source>
        <dbReference type="Proteomes" id="UP000228495"/>
    </source>
</evidence>
<evidence type="ECO:0000256" key="5">
    <source>
        <dbReference type="ARBA" id="ARBA00022927"/>
    </source>
</evidence>
<dbReference type="NCBIfam" id="TIGR00964">
    <property type="entry name" value="secE_bact"/>
    <property type="match status" value="1"/>
</dbReference>
<proteinExistence type="inferred from homology"/>
<dbReference type="Gene3D" id="1.20.5.1030">
    <property type="entry name" value="Preprotein translocase secy subunit"/>
    <property type="match status" value="1"/>
</dbReference>
<evidence type="ECO:0000256" key="2">
    <source>
        <dbReference type="ARBA" id="ARBA00022448"/>
    </source>
</evidence>
<dbReference type="EMBL" id="PCSU01000001">
    <property type="protein sequence ID" value="PIP56987.1"/>
    <property type="molecule type" value="Genomic_DNA"/>
</dbReference>
<gene>
    <name evidence="9 10" type="primary">secE</name>
    <name evidence="10" type="ORF">COX05_00060</name>
</gene>
<comment type="caution">
    <text evidence="10">The sequence shown here is derived from an EMBL/GenBank/DDBJ whole genome shotgun (WGS) entry which is preliminary data.</text>
</comment>